<evidence type="ECO:0000256" key="8">
    <source>
        <dbReference type="SAM" id="SignalP"/>
    </source>
</evidence>
<evidence type="ECO:0000313" key="9">
    <source>
        <dbReference type="EMBL" id="ONG58692.1"/>
    </source>
</evidence>
<reference evidence="9 10" key="1">
    <citation type="submission" date="2016-10" db="EMBL/GenBank/DDBJ databases">
        <title>Draft Genome sequence of Roseomonas sp. strain M3.</title>
        <authorList>
            <person name="Subhash Y."/>
            <person name="Lee S."/>
        </authorList>
    </citation>
    <scope>NUCLEOTIDE SEQUENCE [LARGE SCALE GENOMIC DNA]</scope>
    <source>
        <strain evidence="9 10">M3</strain>
    </source>
</reference>
<keyword evidence="5 8" id="KW-0732">Signal</keyword>
<dbReference type="RefSeq" id="WP_076955823.1">
    <property type="nucleotide sequence ID" value="NZ_MLCO01000016.1"/>
</dbReference>
<proteinExistence type="inferred from homology"/>
<gene>
    <name evidence="9" type="ORF">BKE38_02630</name>
</gene>
<comment type="pathway">
    <text evidence="2">Glycan biosynthesis; alginate biosynthesis.</text>
</comment>
<dbReference type="InterPro" id="IPR035422">
    <property type="entry name" value="AlgF"/>
</dbReference>
<keyword evidence="7" id="KW-0016">Alginate biosynthesis</keyword>
<evidence type="ECO:0000256" key="3">
    <source>
        <dbReference type="ARBA" id="ARBA00010033"/>
    </source>
</evidence>
<feature type="chain" id="PRO_5010745909" description="Alginate biosynthesis protein AlgF" evidence="8">
    <location>
        <begin position="29"/>
        <end position="229"/>
    </location>
</feature>
<name>A0A1V2H7N2_9PROT</name>
<evidence type="ECO:0000256" key="4">
    <source>
        <dbReference type="ARBA" id="ARBA00013964"/>
    </source>
</evidence>
<dbReference type="GO" id="GO:0042597">
    <property type="term" value="C:periplasmic space"/>
    <property type="evidence" value="ECO:0007669"/>
    <property type="project" value="UniProtKB-SubCell"/>
</dbReference>
<dbReference type="Pfam" id="PF11182">
    <property type="entry name" value="AlgF"/>
    <property type="match status" value="1"/>
</dbReference>
<dbReference type="OrthoDB" id="6041764at2"/>
<comment type="similarity">
    <text evidence="3">Belongs to the AlgF family.</text>
</comment>
<sequence>MFLSVRAAALGAVAALALVLGLSRPVAAQDSLYGKQPPPGSAFVRVINGLNRPLQARLPDGTQLRATAEDAGRVTPFQLVRDASRPLRLVLSGGREQTLDIPLKPEAYITLVVTGEGAQGYQIASAADGVMFNKARARLSFHNLMPNCAATLQLAEGNAAVFRDIGFGAAAWRDLNPVSTGLAAPCGNLAPAQITLPRLEPGTRTSLWLLPAGNASRLILTTDAIAGWN</sequence>
<comment type="subcellular location">
    <subcellularLocation>
        <location evidence="1">Periplasm</location>
    </subcellularLocation>
</comment>
<dbReference type="EMBL" id="MLCO01000016">
    <property type="protein sequence ID" value="ONG58692.1"/>
    <property type="molecule type" value="Genomic_DNA"/>
</dbReference>
<protein>
    <recommendedName>
        <fullName evidence="4">Alginate biosynthesis protein AlgF</fullName>
    </recommendedName>
</protein>
<evidence type="ECO:0000256" key="6">
    <source>
        <dbReference type="ARBA" id="ARBA00022764"/>
    </source>
</evidence>
<organism evidence="9 10">
    <name type="scientific">Teichococcus deserti</name>
    <dbReference type="NCBI Taxonomy" id="1817963"/>
    <lineage>
        <taxon>Bacteria</taxon>
        <taxon>Pseudomonadati</taxon>
        <taxon>Pseudomonadota</taxon>
        <taxon>Alphaproteobacteria</taxon>
        <taxon>Acetobacterales</taxon>
        <taxon>Roseomonadaceae</taxon>
        <taxon>Roseomonas</taxon>
    </lineage>
</organism>
<keyword evidence="6" id="KW-0574">Periplasm</keyword>
<evidence type="ECO:0000256" key="5">
    <source>
        <dbReference type="ARBA" id="ARBA00022729"/>
    </source>
</evidence>
<dbReference type="Proteomes" id="UP000188879">
    <property type="component" value="Unassembled WGS sequence"/>
</dbReference>
<comment type="caution">
    <text evidence="9">The sequence shown here is derived from an EMBL/GenBank/DDBJ whole genome shotgun (WGS) entry which is preliminary data.</text>
</comment>
<dbReference type="GO" id="GO:0042121">
    <property type="term" value="P:alginic acid biosynthetic process"/>
    <property type="evidence" value="ECO:0007669"/>
    <property type="project" value="UniProtKB-UniPathway"/>
</dbReference>
<feature type="signal peptide" evidence="8">
    <location>
        <begin position="1"/>
        <end position="28"/>
    </location>
</feature>
<accession>A0A1V2H7N2</accession>
<evidence type="ECO:0000256" key="1">
    <source>
        <dbReference type="ARBA" id="ARBA00004418"/>
    </source>
</evidence>
<evidence type="ECO:0000256" key="2">
    <source>
        <dbReference type="ARBA" id="ARBA00005182"/>
    </source>
</evidence>
<keyword evidence="10" id="KW-1185">Reference proteome</keyword>
<evidence type="ECO:0000256" key="7">
    <source>
        <dbReference type="ARBA" id="ARBA00022841"/>
    </source>
</evidence>
<evidence type="ECO:0000313" key="10">
    <source>
        <dbReference type="Proteomes" id="UP000188879"/>
    </source>
</evidence>
<dbReference type="AlphaFoldDB" id="A0A1V2H7N2"/>
<dbReference type="UniPathway" id="UPA00286"/>